<evidence type="ECO:0000256" key="4">
    <source>
        <dbReference type="ARBA" id="ARBA00022796"/>
    </source>
</evidence>
<evidence type="ECO:0000256" key="2">
    <source>
        <dbReference type="ARBA" id="ARBA00006921"/>
    </source>
</evidence>
<protein>
    <recommendedName>
        <fullName evidence="7">Copper transport protein</fullName>
    </recommendedName>
</protein>
<accession>A0A0C9S7Z3</accession>
<name>A0A0C9S7Z3_9CONI</name>
<keyword evidence="7" id="KW-0813">Transport</keyword>
<keyword evidence="6 7" id="KW-0472">Membrane</keyword>
<feature type="transmembrane region" description="Helical" evidence="7">
    <location>
        <begin position="50"/>
        <end position="74"/>
    </location>
</feature>
<evidence type="ECO:0000256" key="7">
    <source>
        <dbReference type="RuleBase" id="RU367022"/>
    </source>
</evidence>
<feature type="transmembrane region" description="Helical" evidence="7">
    <location>
        <begin position="122"/>
        <end position="143"/>
    </location>
</feature>
<feature type="transmembrane region" description="Helical" evidence="7">
    <location>
        <begin position="95"/>
        <end position="116"/>
    </location>
</feature>
<dbReference type="InterPro" id="IPR007274">
    <property type="entry name" value="Cop_transporter"/>
</dbReference>
<comment type="similarity">
    <text evidence="2 7">Belongs to the copper transporter (Ctr) (TC 1.A.56) family. SLC31A subfamily.</text>
</comment>
<dbReference type="AlphaFoldDB" id="A0A0C9S7Z3"/>
<proteinExistence type="inferred from homology"/>
<keyword evidence="3 7" id="KW-0812">Transmembrane</keyword>
<evidence type="ECO:0000256" key="3">
    <source>
        <dbReference type="ARBA" id="ARBA00022692"/>
    </source>
</evidence>
<evidence type="ECO:0000313" key="8">
    <source>
        <dbReference type="EMBL" id="JAG88572.1"/>
    </source>
</evidence>
<evidence type="ECO:0000256" key="1">
    <source>
        <dbReference type="ARBA" id="ARBA00004141"/>
    </source>
</evidence>
<keyword evidence="7" id="KW-0406">Ion transport</keyword>
<keyword evidence="5 7" id="KW-1133">Transmembrane helix</keyword>
<dbReference type="GO" id="GO:0005886">
    <property type="term" value="C:plasma membrane"/>
    <property type="evidence" value="ECO:0007669"/>
    <property type="project" value="TreeGrafter"/>
</dbReference>
<organism evidence="8">
    <name type="scientific">Wollemia nobilis</name>
    <dbReference type="NCBI Taxonomy" id="56998"/>
    <lineage>
        <taxon>Eukaryota</taxon>
        <taxon>Viridiplantae</taxon>
        <taxon>Streptophyta</taxon>
        <taxon>Embryophyta</taxon>
        <taxon>Tracheophyta</taxon>
        <taxon>Spermatophyta</taxon>
        <taxon>Pinopsida</taxon>
        <taxon>Pinidae</taxon>
        <taxon>Conifers II</taxon>
        <taxon>Araucariales</taxon>
        <taxon>Araucariaceae</taxon>
        <taxon>Wollemia</taxon>
    </lineage>
</organism>
<evidence type="ECO:0000256" key="5">
    <source>
        <dbReference type="ARBA" id="ARBA00022989"/>
    </source>
</evidence>
<comment type="subcellular location">
    <subcellularLocation>
        <location evidence="1 7">Membrane</location>
        <topology evidence="1 7">Multi-pass membrane protein</topology>
    </subcellularLocation>
</comment>
<keyword evidence="7" id="KW-0186">Copper</keyword>
<dbReference type="EMBL" id="GCHU01007129">
    <property type="protein sequence ID" value="JAG88572.1"/>
    <property type="molecule type" value="Transcribed_RNA"/>
</dbReference>
<dbReference type="GO" id="GO:0005375">
    <property type="term" value="F:copper ion transmembrane transporter activity"/>
    <property type="evidence" value="ECO:0007669"/>
    <property type="project" value="UniProtKB-UniRule"/>
</dbReference>
<evidence type="ECO:0000256" key="6">
    <source>
        <dbReference type="ARBA" id="ARBA00023136"/>
    </source>
</evidence>
<dbReference type="Pfam" id="PF04145">
    <property type="entry name" value="Ctr"/>
    <property type="match status" value="2"/>
</dbReference>
<dbReference type="PANTHER" id="PTHR12483">
    <property type="entry name" value="SOLUTE CARRIER FAMILY 31 COPPER TRANSPORTERS"/>
    <property type="match status" value="1"/>
</dbReference>
<keyword evidence="4 7" id="KW-0187">Copper transport</keyword>
<dbReference type="PANTHER" id="PTHR12483:SF27">
    <property type="entry name" value="COPPER TRANSPORT PROTEIN CTR1"/>
    <property type="match status" value="1"/>
</dbReference>
<sequence length="164" mass="17962">MGPGMHMTPPHNSTEQKRMSEGMQMHMALYWGKTVDLMFSGWSSKTVTQYVLSLAALFVLAFFHQTLSYMRTLYFQPDERRENQKGAARFGTKSMVTSILETVAFACNAATGYLLMLAVMSYNVGVFLVILAGLSVGFFFVCVRKKAAAPNAASAVTAPQPAPA</sequence>
<reference evidence="8" key="1">
    <citation type="submission" date="2015-02" db="EMBL/GenBank/DDBJ databases">
        <title>A transcriptome of Wollemia nobilis - a relic of Gondwana.</title>
        <authorList>
            <person name="Chia J.Y."/>
            <person name="Leong Y.S."/>
            <person name="Abdul Karim S."/>
            <person name="Wan Azmi N."/>
            <person name="Hercus R."/>
            <person name="Croft L."/>
        </authorList>
    </citation>
    <scope>NUCLEOTIDE SEQUENCE</scope>
    <source>
        <strain evidence="8">MaeBrown</strain>
        <tissue evidence="8">Leaf</tissue>
    </source>
</reference>